<comment type="caution">
    <text evidence="2">The sequence shown here is derived from an EMBL/GenBank/DDBJ whole genome shotgun (WGS) entry which is preliminary data.</text>
</comment>
<name>A0A2S3RDS5_VIBVL</name>
<dbReference type="Proteomes" id="UP000237466">
    <property type="component" value="Unassembled WGS sequence"/>
</dbReference>
<reference evidence="2 3" key="1">
    <citation type="journal article" date="2018" name="Front. Microbiol.">
        <title>Phylogeny of Vibrio vulnificus from the Analysis of the Core-Genome: Implications for Intra-Species Taxonomy.</title>
        <authorList>
            <person name="Roig F.J."/>
            <person name="Gonzalez-Candelas F."/>
            <person name="Sanjuan E."/>
            <person name="Fouz B."/>
            <person name="Feil E.J."/>
            <person name="Llorens C."/>
            <person name="Baker-Austin C."/>
            <person name="Oliver J.D."/>
            <person name="Danin-Poleg Y."/>
            <person name="Gibas C.J."/>
            <person name="Kashi Y."/>
            <person name="Gulig P.A."/>
            <person name="Morrison S.S."/>
            <person name="Amaro C."/>
        </authorList>
    </citation>
    <scope>NUCLEOTIDE SEQUENCE [LARGE SCALE GENOMIC DNA]</scope>
    <source>
        <strain evidence="2 3">CECT4608</strain>
    </source>
</reference>
<protein>
    <submittedName>
        <fullName evidence="2">Uncharacterized protein</fullName>
    </submittedName>
</protein>
<evidence type="ECO:0000256" key="1">
    <source>
        <dbReference type="SAM" id="MobiDB-lite"/>
    </source>
</evidence>
<gene>
    <name evidence="2" type="ORF">CRN52_24040</name>
</gene>
<accession>A0A2S3RDS5</accession>
<organism evidence="2 3">
    <name type="scientific">Vibrio vulnificus</name>
    <dbReference type="NCBI Taxonomy" id="672"/>
    <lineage>
        <taxon>Bacteria</taxon>
        <taxon>Pseudomonadati</taxon>
        <taxon>Pseudomonadota</taxon>
        <taxon>Gammaproteobacteria</taxon>
        <taxon>Vibrionales</taxon>
        <taxon>Vibrionaceae</taxon>
        <taxon>Vibrio</taxon>
    </lineage>
</organism>
<dbReference type="EMBL" id="PDGH01000146">
    <property type="protein sequence ID" value="POB42052.1"/>
    <property type="molecule type" value="Genomic_DNA"/>
</dbReference>
<sequence length="62" mass="7253">MWQIPDPYWKVAVIVPFFIKISTHSPTNKKKKPGTRPGKIPEQKDPVPLSMGQSLRLFDQWY</sequence>
<feature type="region of interest" description="Disordered" evidence="1">
    <location>
        <begin position="24"/>
        <end position="53"/>
    </location>
</feature>
<dbReference type="AlphaFoldDB" id="A0A2S3RDS5"/>
<evidence type="ECO:0000313" key="3">
    <source>
        <dbReference type="Proteomes" id="UP000237466"/>
    </source>
</evidence>
<proteinExistence type="predicted"/>
<evidence type="ECO:0000313" key="2">
    <source>
        <dbReference type="EMBL" id="POB42052.1"/>
    </source>
</evidence>